<keyword evidence="2" id="KW-1185">Reference proteome</keyword>
<name>A0A2A9FFW6_9PSEU</name>
<proteinExistence type="predicted"/>
<reference evidence="1 2" key="1">
    <citation type="submission" date="2017-10" db="EMBL/GenBank/DDBJ databases">
        <title>Sequencing the genomes of 1000 actinobacteria strains.</title>
        <authorList>
            <person name="Klenk H.-P."/>
        </authorList>
    </citation>
    <scope>NUCLEOTIDE SEQUENCE [LARGE SCALE GENOMIC DNA]</scope>
    <source>
        <strain evidence="1 2">DSM 46092</strain>
    </source>
</reference>
<sequence>MVVPVPGFAGSYDDSVKSSLSTYVVVSTWEMPRLCCHPSGYSHLSDRVSRQPGEAPLTCGFSFTHPVDTGADDLLD</sequence>
<gene>
    <name evidence="1" type="ORF">ATK36_5260</name>
</gene>
<dbReference type="AlphaFoldDB" id="A0A2A9FFW6"/>
<protein>
    <submittedName>
        <fullName evidence="1">Uncharacterized protein</fullName>
    </submittedName>
</protein>
<accession>A0A2A9FFW6</accession>
<evidence type="ECO:0000313" key="1">
    <source>
        <dbReference type="EMBL" id="PFG50058.1"/>
    </source>
</evidence>
<evidence type="ECO:0000313" key="2">
    <source>
        <dbReference type="Proteomes" id="UP000243542"/>
    </source>
</evidence>
<dbReference type="Proteomes" id="UP000243542">
    <property type="component" value="Unassembled WGS sequence"/>
</dbReference>
<comment type="caution">
    <text evidence="1">The sequence shown here is derived from an EMBL/GenBank/DDBJ whole genome shotgun (WGS) entry which is preliminary data.</text>
</comment>
<dbReference type="EMBL" id="PDJK01000002">
    <property type="protein sequence ID" value="PFG50058.1"/>
    <property type="molecule type" value="Genomic_DNA"/>
</dbReference>
<organism evidence="1 2">
    <name type="scientific">Amycolatopsis sulphurea</name>
    <dbReference type="NCBI Taxonomy" id="76022"/>
    <lineage>
        <taxon>Bacteria</taxon>
        <taxon>Bacillati</taxon>
        <taxon>Actinomycetota</taxon>
        <taxon>Actinomycetes</taxon>
        <taxon>Pseudonocardiales</taxon>
        <taxon>Pseudonocardiaceae</taxon>
        <taxon>Amycolatopsis</taxon>
    </lineage>
</organism>